<feature type="domain" description="DUF5597" evidence="4">
    <location>
        <begin position="404"/>
        <end position="538"/>
    </location>
</feature>
<name>A0A9P4MFV0_9PEZI</name>
<dbReference type="Gene3D" id="3.20.20.80">
    <property type="entry name" value="Glycosidases"/>
    <property type="match status" value="1"/>
</dbReference>
<dbReference type="FunFam" id="3.20.20.80:FF:000135">
    <property type="entry name" value="Beta-galactosidase, putative, bgl35A"/>
    <property type="match status" value="1"/>
</dbReference>
<evidence type="ECO:0000259" key="3">
    <source>
        <dbReference type="Pfam" id="PF02449"/>
    </source>
</evidence>
<dbReference type="Gene3D" id="2.60.220.20">
    <property type="entry name" value="putative beta-Galactosidase from caulobacter crescentus"/>
    <property type="match status" value="1"/>
</dbReference>
<dbReference type="InterPro" id="IPR017853">
    <property type="entry name" value="GH"/>
</dbReference>
<accession>A0A9P4MFV0</accession>
<dbReference type="InterPro" id="IPR040719">
    <property type="entry name" value="DUF5597"/>
</dbReference>
<dbReference type="SUPFAM" id="SSF51445">
    <property type="entry name" value="(Trans)glycosidases"/>
    <property type="match status" value="1"/>
</dbReference>
<keyword evidence="2" id="KW-0326">Glycosidase</keyword>
<organism evidence="5 6">
    <name type="scientific">Myriangium duriaei CBS 260.36</name>
    <dbReference type="NCBI Taxonomy" id="1168546"/>
    <lineage>
        <taxon>Eukaryota</taxon>
        <taxon>Fungi</taxon>
        <taxon>Dikarya</taxon>
        <taxon>Ascomycota</taxon>
        <taxon>Pezizomycotina</taxon>
        <taxon>Dothideomycetes</taxon>
        <taxon>Dothideomycetidae</taxon>
        <taxon>Myriangiales</taxon>
        <taxon>Myriangiaceae</taxon>
        <taxon>Myriangium</taxon>
    </lineage>
</organism>
<proteinExistence type="predicted"/>
<dbReference type="GO" id="GO:0009341">
    <property type="term" value="C:beta-galactosidase complex"/>
    <property type="evidence" value="ECO:0007669"/>
    <property type="project" value="InterPro"/>
</dbReference>
<evidence type="ECO:0000259" key="4">
    <source>
        <dbReference type="Pfam" id="PF18120"/>
    </source>
</evidence>
<dbReference type="OrthoDB" id="1657402at2759"/>
<feature type="domain" description="Glycoside hydrolase family 42 N-terminal" evidence="3">
    <location>
        <begin position="52"/>
        <end position="204"/>
    </location>
</feature>
<evidence type="ECO:0000313" key="6">
    <source>
        <dbReference type="Proteomes" id="UP000799439"/>
    </source>
</evidence>
<dbReference type="AlphaFoldDB" id="A0A9P4MFV0"/>
<evidence type="ECO:0000256" key="1">
    <source>
        <dbReference type="ARBA" id="ARBA00022801"/>
    </source>
</evidence>
<evidence type="ECO:0000313" key="5">
    <source>
        <dbReference type="EMBL" id="KAF2151513.1"/>
    </source>
</evidence>
<dbReference type="GO" id="GO:0004565">
    <property type="term" value="F:beta-galactosidase activity"/>
    <property type="evidence" value="ECO:0007669"/>
    <property type="project" value="InterPro"/>
</dbReference>
<dbReference type="Pfam" id="PF18120">
    <property type="entry name" value="DUF5597"/>
    <property type="match status" value="1"/>
</dbReference>
<dbReference type="EMBL" id="ML996088">
    <property type="protein sequence ID" value="KAF2151513.1"/>
    <property type="molecule type" value="Genomic_DNA"/>
</dbReference>
<keyword evidence="1 5" id="KW-0378">Hydrolase</keyword>
<sequence>MASLFRTKSKQSCRIPHLRNVANSRQLIVNETPFLMLAGELQNSSFSCPEHMQHVWSKLKSAHVNTVLGSVAWEQIEPTEGQFDFHFLDRLLAQVRSHGLHLVLLWFGSFKNGLSTYAPPWAKQDNARFPRAKIRGPNGVLKTADTFSIFGPEACKSDRKAFVALMQHIRNVDEAYGTVLMVQVENEVGILGDSRDYSELAEKASHEPVPDDLVQFLRDGWSGTNESFQQKFAELKHVTTRAGGCLHWTDLAINTPQGNELFMAYHYAHFVETVASAGKRVYPLPMYTNVWQNYGGNDADPHAPIVAGGGSSPGDYPSGGGVPDVLDVWQAFAPSLDFIAPDIYLNDYEKTCAKYRHNNNTLFIPEQRRDEHGALRIWSAFGSYQCIGTAPFGIDTVEPDLNPFRKHYQLLAKVSMIVIDAQARGNASIGFFFDELLPDGSDPSAPVNAEFGAWNLLIERSFVFGRPSPGSGMIIHVKVDEFLLIGWGFQVTFQSKAPNAIFTGLLKFEERDVVNVATGEMETLRWLNGDETRSGQHAIMPSEDPDYDGFPISITIPAGTGIAMCQPYVLRE</sequence>
<dbReference type="InterPro" id="IPR013529">
    <property type="entry name" value="Glyco_hydro_42_N"/>
</dbReference>
<protein>
    <submittedName>
        <fullName evidence="5">Glycoside hydrolase family 35 protein</fullName>
    </submittedName>
</protein>
<gene>
    <name evidence="5" type="ORF">K461DRAFT_258685</name>
</gene>
<dbReference type="Proteomes" id="UP000799439">
    <property type="component" value="Unassembled WGS sequence"/>
</dbReference>
<evidence type="ECO:0000256" key="2">
    <source>
        <dbReference type="ARBA" id="ARBA00023295"/>
    </source>
</evidence>
<dbReference type="Pfam" id="PF02449">
    <property type="entry name" value="Glyco_hydro_42"/>
    <property type="match status" value="1"/>
</dbReference>
<reference evidence="5" key="1">
    <citation type="journal article" date="2020" name="Stud. Mycol.">
        <title>101 Dothideomycetes genomes: a test case for predicting lifestyles and emergence of pathogens.</title>
        <authorList>
            <person name="Haridas S."/>
            <person name="Albert R."/>
            <person name="Binder M."/>
            <person name="Bloem J."/>
            <person name="Labutti K."/>
            <person name="Salamov A."/>
            <person name="Andreopoulos B."/>
            <person name="Baker S."/>
            <person name="Barry K."/>
            <person name="Bills G."/>
            <person name="Bluhm B."/>
            <person name="Cannon C."/>
            <person name="Castanera R."/>
            <person name="Culley D."/>
            <person name="Daum C."/>
            <person name="Ezra D."/>
            <person name="Gonzalez J."/>
            <person name="Henrissat B."/>
            <person name="Kuo A."/>
            <person name="Liang C."/>
            <person name="Lipzen A."/>
            <person name="Lutzoni F."/>
            <person name="Magnuson J."/>
            <person name="Mondo S."/>
            <person name="Nolan M."/>
            <person name="Ohm R."/>
            <person name="Pangilinan J."/>
            <person name="Park H.-J."/>
            <person name="Ramirez L."/>
            <person name="Alfaro M."/>
            <person name="Sun H."/>
            <person name="Tritt A."/>
            <person name="Yoshinaga Y."/>
            <person name="Zwiers L.-H."/>
            <person name="Turgeon B."/>
            <person name="Goodwin S."/>
            <person name="Spatafora J."/>
            <person name="Crous P."/>
            <person name="Grigoriev I."/>
        </authorList>
    </citation>
    <scope>NUCLEOTIDE SEQUENCE</scope>
    <source>
        <strain evidence="5">CBS 260.36</strain>
    </source>
</reference>
<comment type="caution">
    <text evidence="5">The sequence shown here is derived from an EMBL/GenBank/DDBJ whole genome shotgun (WGS) entry which is preliminary data.</text>
</comment>
<keyword evidence="6" id="KW-1185">Reference proteome</keyword>
<dbReference type="GO" id="GO:0005975">
    <property type="term" value="P:carbohydrate metabolic process"/>
    <property type="evidence" value="ECO:0007669"/>
    <property type="project" value="InterPro"/>
</dbReference>